<dbReference type="EMBL" id="CAJVPU010014810">
    <property type="protein sequence ID" value="CAG8642349.1"/>
    <property type="molecule type" value="Genomic_DNA"/>
</dbReference>
<keyword evidence="2" id="KW-1185">Reference proteome</keyword>
<evidence type="ECO:0000313" key="1">
    <source>
        <dbReference type="EMBL" id="CAG8642349.1"/>
    </source>
</evidence>
<feature type="non-terminal residue" evidence="1">
    <location>
        <position position="48"/>
    </location>
</feature>
<gene>
    <name evidence="1" type="ORF">DHETER_LOCUS8900</name>
</gene>
<proteinExistence type="predicted"/>
<sequence length="48" mass="5687">MPVMVSLMKRRPDIYQSEICIICNKKKEILEHVLICSSLEPIWKNIEN</sequence>
<organism evidence="1 2">
    <name type="scientific">Dentiscutata heterogama</name>
    <dbReference type="NCBI Taxonomy" id="1316150"/>
    <lineage>
        <taxon>Eukaryota</taxon>
        <taxon>Fungi</taxon>
        <taxon>Fungi incertae sedis</taxon>
        <taxon>Mucoromycota</taxon>
        <taxon>Glomeromycotina</taxon>
        <taxon>Glomeromycetes</taxon>
        <taxon>Diversisporales</taxon>
        <taxon>Gigasporaceae</taxon>
        <taxon>Dentiscutata</taxon>
    </lineage>
</organism>
<protein>
    <submittedName>
        <fullName evidence="1">2898_t:CDS:1</fullName>
    </submittedName>
</protein>
<dbReference type="Proteomes" id="UP000789702">
    <property type="component" value="Unassembled WGS sequence"/>
</dbReference>
<name>A0ACA9NEX9_9GLOM</name>
<comment type="caution">
    <text evidence="1">The sequence shown here is derived from an EMBL/GenBank/DDBJ whole genome shotgun (WGS) entry which is preliminary data.</text>
</comment>
<reference evidence="1" key="1">
    <citation type="submission" date="2021-06" db="EMBL/GenBank/DDBJ databases">
        <authorList>
            <person name="Kallberg Y."/>
            <person name="Tangrot J."/>
            <person name="Rosling A."/>
        </authorList>
    </citation>
    <scope>NUCLEOTIDE SEQUENCE</scope>
    <source>
        <strain evidence="1">IL203A</strain>
    </source>
</reference>
<accession>A0ACA9NEX9</accession>
<evidence type="ECO:0000313" key="2">
    <source>
        <dbReference type="Proteomes" id="UP000789702"/>
    </source>
</evidence>